<keyword evidence="1" id="KW-0732">Signal</keyword>
<dbReference type="Proteomes" id="UP000198226">
    <property type="component" value="Chromosome I"/>
</dbReference>
<dbReference type="GO" id="GO:0004222">
    <property type="term" value="F:metalloendopeptidase activity"/>
    <property type="evidence" value="ECO:0007669"/>
    <property type="project" value="TreeGrafter"/>
</dbReference>
<proteinExistence type="predicted"/>
<name>A0A1C5I9H3_9ACTN</name>
<evidence type="ECO:0000313" key="4">
    <source>
        <dbReference type="Proteomes" id="UP000198226"/>
    </source>
</evidence>
<dbReference type="SUPFAM" id="SSF51261">
    <property type="entry name" value="Duplicated hybrid motif"/>
    <property type="match status" value="1"/>
</dbReference>
<evidence type="ECO:0000313" key="3">
    <source>
        <dbReference type="EMBL" id="SCG54759.1"/>
    </source>
</evidence>
<dbReference type="Gene3D" id="2.70.70.10">
    <property type="entry name" value="Glucose Permease (Domain IIA)"/>
    <property type="match status" value="1"/>
</dbReference>
<dbReference type="InterPro" id="IPR016047">
    <property type="entry name" value="M23ase_b-sheet_dom"/>
</dbReference>
<dbReference type="EMBL" id="LT607752">
    <property type="protein sequence ID" value="SCG54759.1"/>
    <property type="molecule type" value="Genomic_DNA"/>
</dbReference>
<dbReference type="CDD" id="cd12797">
    <property type="entry name" value="M23_peptidase"/>
    <property type="match status" value="1"/>
</dbReference>
<sequence>MASARRSRHAAVMRTGLRRVVALGAAGIVFGSPWPAGIVSAPPPPAGRVTPPPSARAPVFRWPLDGPPRPVRRFDPPPRPWLAGHRGVDLAAASGATVRSAGAGTVLFAGMVAGRPVVTVGHPGGLRTTYEPVRPVARPGDVVVAGAPLGALLTGHPGCPPLGTPVPTGSCLHWGVRRGPDYLDPLALLGLGPVRLLPVGWPVSPDQPSVSPGRPRPALAGLRPASGQPWLAFGRTRSALSQQRRQSGGQPFVLVGGVVYLAAEP</sequence>
<dbReference type="InterPro" id="IPR050570">
    <property type="entry name" value="Cell_wall_metabolism_enzyme"/>
</dbReference>
<gene>
    <name evidence="3" type="ORF">GA0070623_2275</name>
</gene>
<feature type="domain" description="M23ase beta-sheet core" evidence="2">
    <location>
        <begin position="84"/>
        <end position="185"/>
    </location>
</feature>
<protein>
    <submittedName>
        <fullName evidence="3">Peptidase family M23</fullName>
    </submittedName>
</protein>
<dbReference type="AlphaFoldDB" id="A0A1C5I9H3"/>
<reference evidence="4" key="1">
    <citation type="submission" date="2016-06" db="EMBL/GenBank/DDBJ databases">
        <authorList>
            <person name="Varghese N."/>
            <person name="Submissions Spin"/>
        </authorList>
    </citation>
    <scope>NUCLEOTIDE SEQUENCE [LARGE SCALE GENOMIC DNA]</scope>
    <source>
        <strain evidence="4">DSM 44983</strain>
    </source>
</reference>
<dbReference type="Pfam" id="PF01551">
    <property type="entry name" value="Peptidase_M23"/>
    <property type="match status" value="1"/>
</dbReference>
<accession>A0A1C5I9H3</accession>
<keyword evidence="4" id="KW-1185">Reference proteome</keyword>
<dbReference type="PANTHER" id="PTHR21666">
    <property type="entry name" value="PEPTIDASE-RELATED"/>
    <property type="match status" value="1"/>
</dbReference>
<evidence type="ECO:0000259" key="2">
    <source>
        <dbReference type="Pfam" id="PF01551"/>
    </source>
</evidence>
<organism evidence="3 4">
    <name type="scientific">Micromonospora rifamycinica</name>
    <dbReference type="NCBI Taxonomy" id="291594"/>
    <lineage>
        <taxon>Bacteria</taxon>
        <taxon>Bacillati</taxon>
        <taxon>Actinomycetota</taxon>
        <taxon>Actinomycetes</taxon>
        <taxon>Micromonosporales</taxon>
        <taxon>Micromonosporaceae</taxon>
        <taxon>Micromonospora</taxon>
    </lineage>
</organism>
<dbReference type="PANTHER" id="PTHR21666:SF289">
    <property type="entry name" value="L-ALA--D-GLU ENDOPEPTIDASE"/>
    <property type="match status" value="1"/>
</dbReference>
<evidence type="ECO:0000256" key="1">
    <source>
        <dbReference type="ARBA" id="ARBA00022729"/>
    </source>
</evidence>
<dbReference type="InterPro" id="IPR011055">
    <property type="entry name" value="Dup_hybrid_motif"/>
</dbReference>